<dbReference type="EMBL" id="JBITLV010000003">
    <property type="protein sequence ID" value="MFI7587616.1"/>
    <property type="molecule type" value="Genomic_DNA"/>
</dbReference>
<protein>
    <recommendedName>
        <fullName evidence="10">tRNA dimethylallyltransferase</fullName>
        <ecNumber evidence="10">2.5.1.75</ecNumber>
    </recommendedName>
    <alternativeName>
        <fullName evidence="10">Dimethylallyl diphosphate:tRNA dimethylallyltransferase</fullName>
        <shortName evidence="10">DMAPP:tRNA dimethylallyltransferase</shortName>
        <shortName evidence="10">DMATase</shortName>
    </alternativeName>
    <alternativeName>
        <fullName evidence="10">Isopentenyl-diphosphate:tRNA isopentenyltransferase</fullName>
        <shortName evidence="10">IPP transferase</shortName>
        <shortName evidence="10">IPPT</shortName>
        <shortName evidence="10">IPTase</shortName>
    </alternativeName>
</protein>
<dbReference type="RefSeq" id="WP_398279637.1">
    <property type="nucleotide sequence ID" value="NZ_JBITLV010000003.1"/>
</dbReference>
<dbReference type="InterPro" id="IPR039657">
    <property type="entry name" value="Dimethylallyltransferase"/>
</dbReference>
<evidence type="ECO:0000256" key="2">
    <source>
        <dbReference type="ARBA" id="ARBA00003213"/>
    </source>
</evidence>
<dbReference type="PANTHER" id="PTHR11088:SF60">
    <property type="entry name" value="TRNA DIMETHYLALLYLTRANSFERASE"/>
    <property type="match status" value="1"/>
</dbReference>
<evidence type="ECO:0000313" key="14">
    <source>
        <dbReference type="EMBL" id="MFI7587616.1"/>
    </source>
</evidence>
<comment type="similarity">
    <text evidence="3 10 13">Belongs to the IPP transferase family.</text>
</comment>
<dbReference type="PANTHER" id="PTHR11088">
    <property type="entry name" value="TRNA DIMETHYLALLYLTRANSFERASE"/>
    <property type="match status" value="1"/>
</dbReference>
<keyword evidence="4 10" id="KW-0808">Transferase</keyword>
<evidence type="ECO:0000256" key="6">
    <source>
        <dbReference type="ARBA" id="ARBA00022741"/>
    </source>
</evidence>
<feature type="site" description="Interaction with substrate tRNA" evidence="10">
    <location>
        <position position="105"/>
    </location>
</feature>
<evidence type="ECO:0000256" key="5">
    <source>
        <dbReference type="ARBA" id="ARBA00022694"/>
    </source>
</evidence>
<gene>
    <name evidence="10 14" type="primary">miaA</name>
    <name evidence="14" type="ORF">ACIB24_11130</name>
</gene>
<dbReference type="Gene3D" id="1.10.20.140">
    <property type="match status" value="1"/>
</dbReference>
<reference evidence="14 15" key="1">
    <citation type="submission" date="2024-10" db="EMBL/GenBank/DDBJ databases">
        <title>The Natural Products Discovery Center: Release of the First 8490 Sequenced Strains for Exploring Actinobacteria Biosynthetic Diversity.</title>
        <authorList>
            <person name="Kalkreuter E."/>
            <person name="Kautsar S.A."/>
            <person name="Yang D."/>
            <person name="Bader C.D."/>
            <person name="Teijaro C.N."/>
            <person name="Fluegel L."/>
            <person name="Davis C.M."/>
            <person name="Simpson J.R."/>
            <person name="Lauterbach L."/>
            <person name="Steele A.D."/>
            <person name="Gui C."/>
            <person name="Meng S."/>
            <person name="Li G."/>
            <person name="Viehrig K."/>
            <person name="Ye F."/>
            <person name="Su P."/>
            <person name="Kiefer A.F."/>
            <person name="Nichols A."/>
            <person name="Cepeda A.J."/>
            <person name="Yan W."/>
            <person name="Fan B."/>
            <person name="Jiang Y."/>
            <person name="Adhikari A."/>
            <person name="Zheng C.-J."/>
            <person name="Schuster L."/>
            <person name="Cowan T.M."/>
            <person name="Smanski M.J."/>
            <person name="Chevrette M.G."/>
            <person name="De Carvalho L.P.S."/>
            <person name="Shen B."/>
        </authorList>
    </citation>
    <scope>NUCLEOTIDE SEQUENCE [LARGE SCALE GENOMIC DNA]</scope>
    <source>
        <strain evidence="14 15">NPDC049639</strain>
    </source>
</reference>
<comment type="subunit">
    <text evidence="10">Monomer.</text>
</comment>
<evidence type="ECO:0000256" key="10">
    <source>
        <dbReference type="HAMAP-Rule" id="MF_00185"/>
    </source>
</evidence>
<dbReference type="EC" id="2.5.1.75" evidence="10"/>
<evidence type="ECO:0000256" key="13">
    <source>
        <dbReference type="RuleBase" id="RU003785"/>
    </source>
</evidence>
<evidence type="ECO:0000256" key="11">
    <source>
        <dbReference type="RuleBase" id="RU003783"/>
    </source>
</evidence>
<dbReference type="InterPro" id="IPR027417">
    <property type="entry name" value="P-loop_NTPase"/>
</dbReference>
<evidence type="ECO:0000256" key="9">
    <source>
        <dbReference type="ARBA" id="ARBA00049563"/>
    </source>
</evidence>
<keyword evidence="8 10" id="KW-0460">Magnesium</keyword>
<organism evidence="14 15">
    <name type="scientific">Spongisporangium articulatum</name>
    <dbReference type="NCBI Taxonomy" id="3362603"/>
    <lineage>
        <taxon>Bacteria</taxon>
        <taxon>Bacillati</taxon>
        <taxon>Actinomycetota</taxon>
        <taxon>Actinomycetes</taxon>
        <taxon>Kineosporiales</taxon>
        <taxon>Kineosporiaceae</taxon>
        <taxon>Spongisporangium</taxon>
    </lineage>
</organism>
<sequence length="308" mass="33308">MDHLMGDRIVAVVGATATGKSDLALDLAERLDGEIVNADALQLYRGMDIGTAKVPLEDRRGVPHHLLDVLDVTQEAALAAYQRDARAAIGEIHARGRVAVLTGGSGLYVRAALDRLEIPPTDPAVRRRLEAEAADAGAPAMHARLAERDPAAAAAILPGNVRRVVRALEVIELTGRPFSATLPTREYAAPAVQLGLEAPREELDVRIAARVERMWAAGLVAETERLLGLGLRTGRTAGRAIGYVQAVQFLDGELSETRAREDTVTGTRRLARRQESWFRADPRVRWLPYTAPDLLERALAAARVPSTP</sequence>
<name>A0ABW8APR0_9ACTN</name>
<dbReference type="InterPro" id="IPR018022">
    <property type="entry name" value="IPT"/>
</dbReference>
<dbReference type="Gene3D" id="3.40.50.300">
    <property type="entry name" value="P-loop containing nucleotide triphosphate hydrolases"/>
    <property type="match status" value="1"/>
</dbReference>
<evidence type="ECO:0000256" key="7">
    <source>
        <dbReference type="ARBA" id="ARBA00022840"/>
    </source>
</evidence>
<keyword evidence="7 10" id="KW-0067">ATP-binding</keyword>
<evidence type="ECO:0000313" key="15">
    <source>
        <dbReference type="Proteomes" id="UP001612915"/>
    </source>
</evidence>
<dbReference type="GO" id="GO:0052381">
    <property type="term" value="F:tRNA dimethylallyltransferase activity"/>
    <property type="evidence" value="ECO:0007669"/>
    <property type="project" value="UniProtKB-EC"/>
</dbReference>
<keyword evidence="5 10" id="KW-0819">tRNA processing</keyword>
<keyword evidence="15" id="KW-1185">Reference proteome</keyword>
<evidence type="ECO:0000256" key="4">
    <source>
        <dbReference type="ARBA" id="ARBA00022679"/>
    </source>
</evidence>
<comment type="catalytic activity">
    <reaction evidence="9 10 11">
        <text>adenosine(37) in tRNA + dimethylallyl diphosphate = N(6)-dimethylallyladenosine(37) in tRNA + diphosphate</text>
        <dbReference type="Rhea" id="RHEA:26482"/>
        <dbReference type="Rhea" id="RHEA-COMP:10162"/>
        <dbReference type="Rhea" id="RHEA-COMP:10375"/>
        <dbReference type="ChEBI" id="CHEBI:33019"/>
        <dbReference type="ChEBI" id="CHEBI:57623"/>
        <dbReference type="ChEBI" id="CHEBI:74411"/>
        <dbReference type="ChEBI" id="CHEBI:74415"/>
        <dbReference type="EC" id="2.5.1.75"/>
    </reaction>
</comment>
<evidence type="ECO:0000256" key="1">
    <source>
        <dbReference type="ARBA" id="ARBA00001946"/>
    </source>
</evidence>
<comment type="caution">
    <text evidence="14">The sequence shown here is derived from an EMBL/GenBank/DDBJ whole genome shotgun (WGS) entry which is preliminary data.</text>
</comment>
<dbReference type="HAMAP" id="MF_00185">
    <property type="entry name" value="IPP_trans"/>
    <property type="match status" value="1"/>
</dbReference>
<comment type="function">
    <text evidence="2 10 12">Catalyzes the transfer of a dimethylallyl group onto the adenine at position 37 in tRNAs that read codons beginning with uridine, leading to the formation of N6-(dimethylallyl)adenosine (i(6)A).</text>
</comment>
<dbReference type="Proteomes" id="UP001612915">
    <property type="component" value="Unassembled WGS sequence"/>
</dbReference>
<feature type="binding site" evidence="10">
    <location>
        <begin position="16"/>
        <end position="21"/>
    </location>
    <ligand>
        <name>substrate</name>
    </ligand>
</feature>
<proteinExistence type="inferred from homology"/>
<accession>A0ABW8APR0</accession>
<feature type="binding site" evidence="10">
    <location>
        <begin position="14"/>
        <end position="21"/>
    </location>
    <ligand>
        <name>ATP</name>
        <dbReference type="ChEBI" id="CHEBI:30616"/>
    </ligand>
</feature>
<comment type="cofactor">
    <cofactor evidence="1 10">
        <name>Mg(2+)</name>
        <dbReference type="ChEBI" id="CHEBI:18420"/>
    </cofactor>
</comment>
<evidence type="ECO:0000256" key="12">
    <source>
        <dbReference type="RuleBase" id="RU003784"/>
    </source>
</evidence>
<evidence type="ECO:0000256" key="8">
    <source>
        <dbReference type="ARBA" id="ARBA00022842"/>
    </source>
</evidence>
<dbReference type="NCBIfam" id="TIGR00174">
    <property type="entry name" value="miaA"/>
    <property type="match status" value="1"/>
</dbReference>
<dbReference type="Pfam" id="PF01715">
    <property type="entry name" value="IPPT"/>
    <property type="match status" value="1"/>
</dbReference>
<comment type="caution">
    <text evidence="10">Lacks conserved residue(s) required for the propagation of feature annotation.</text>
</comment>
<dbReference type="SUPFAM" id="SSF52540">
    <property type="entry name" value="P-loop containing nucleoside triphosphate hydrolases"/>
    <property type="match status" value="1"/>
</dbReference>
<feature type="site" description="Interaction with substrate tRNA" evidence="10">
    <location>
        <position position="126"/>
    </location>
</feature>
<evidence type="ECO:0000256" key="3">
    <source>
        <dbReference type="ARBA" id="ARBA00005842"/>
    </source>
</evidence>
<keyword evidence="6 10" id="KW-0547">Nucleotide-binding</keyword>